<dbReference type="InterPro" id="IPR000157">
    <property type="entry name" value="TIR_dom"/>
</dbReference>
<evidence type="ECO:0000259" key="1">
    <source>
        <dbReference type="PROSITE" id="PS50104"/>
    </source>
</evidence>
<comment type="caution">
    <text evidence="2">The sequence shown here is derived from an EMBL/GenBank/DDBJ whole genome shotgun (WGS) entry which is preliminary data.</text>
</comment>
<reference evidence="2 3" key="1">
    <citation type="submission" date="2021-07" db="EMBL/GenBank/DDBJ databases">
        <title>A novel phosphonate cluster across the Pantoea species complex is important for pathogenicity in onion.</title>
        <authorList>
            <person name="Zhao M."/>
            <person name="Stice S."/>
            <person name="Shin G.Y."/>
            <person name="Coutinho T."/>
            <person name="Gitaitis R."/>
            <person name="Kvitko B."/>
            <person name="Dutta B."/>
        </authorList>
    </citation>
    <scope>NUCLEOTIDE SEQUENCE [LARGE SCALE GENOMIC DNA]</scope>
    <source>
        <strain evidence="2 3">BD 382</strain>
    </source>
</reference>
<evidence type="ECO:0000313" key="2">
    <source>
        <dbReference type="EMBL" id="MBW1257613.1"/>
    </source>
</evidence>
<proteinExistence type="predicted"/>
<keyword evidence="3" id="KW-1185">Reference proteome</keyword>
<accession>A0ABS6VFM9</accession>
<feature type="domain" description="TIR" evidence="1">
    <location>
        <begin position="1"/>
        <end position="144"/>
    </location>
</feature>
<dbReference type="PROSITE" id="PS50104">
    <property type="entry name" value="TIR"/>
    <property type="match status" value="1"/>
</dbReference>
<sequence>MTSIFVSYSHKDEQFREELEVHLAMLKREGSIDVWHDRRIVAGSEINSTIDVELERSEVILLLISPDFLASSYCFDVEVQRAMQLRSEGNCEVIPVILRPCDWQSANAPFSKLLAVPRDGIPVSKWPDKDDAFLDIVIQLRKALEALSVKTNSKPSRRVNSTDISLPSNAPHIDLPRSSNLRLAKKFTDVDKDRFLDEAMKYFQRFFEQSLLELKERNEGIDTRFIPISNNAFGCVIYRDGKSVAKCGIRLNTGKYFSKGISYTNDESAPENTMQESLSVNYDDQSLFLEPMGMGMVYGGAQRKTKLSFNGASEYLWSLLISSLQHS</sequence>
<protein>
    <submittedName>
        <fullName evidence="2">Toll/interleukin-1 receptor domain-containing protein</fullName>
    </submittedName>
</protein>
<organism evidence="2 3">
    <name type="scientific">Pantoea allii</name>
    <dbReference type="NCBI Taxonomy" id="574096"/>
    <lineage>
        <taxon>Bacteria</taxon>
        <taxon>Pseudomonadati</taxon>
        <taxon>Pseudomonadota</taxon>
        <taxon>Gammaproteobacteria</taxon>
        <taxon>Enterobacterales</taxon>
        <taxon>Erwiniaceae</taxon>
        <taxon>Pantoea</taxon>
    </lineage>
</organism>
<dbReference type="SMART" id="SM00255">
    <property type="entry name" value="TIR"/>
    <property type="match status" value="1"/>
</dbReference>
<dbReference type="EMBL" id="JAHVXZ010000004">
    <property type="protein sequence ID" value="MBW1257613.1"/>
    <property type="molecule type" value="Genomic_DNA"/>
</dbReference>
<dbReference type="RefSeq" id="WP_218995424.1">
    <property type="nucleotide sequence ID" value="NZ_JAHVXU010000005.1"/>
</dbReference>
<dbReference type="Pfam" id="PF13676">
    <property type="entry name" value="TIR_2"/>
    <property type="match status" value="1"/>
</dbReference>
<dbReference type="Proteomes" id="UP001197236">
    <property type="component" value="Unassembled WGS sequence"/>
</dbReference>
<gene>
    <name evidence="2" type="ORF">KYI95_10435</name>
</gene>
<keyword evidence="2" id="KW-0675">Receptor</keyword>
<name>A0ABS6VFM9_9GAMM</name>
<evidence type="ECO:0000313" key="3">
    <source>
        <dbReference type="Proteomes" id="UP001197236"/>
    </source>
</evidence>